<feature type="region of interest" description="Disordered" evidence="1">
    <location>
        <begin position="44"/>
        <end position="63"/>
    </location>
</feature>
<feature type="region of interest" description="Disordered" evidence="1">
    <location>
        <begin position="1"/>
        <end position="27"/>
    </location>
</feature>
<dbReference type="AlphaFoldDB" id="A0AAW2UTW0"/>
<name>A0AAW2UTW0_9LAMI</name>
<accession>A0AAW2UTW0</accession>
<comment type="caution">
    <text evidence="2">The sequence shown here is derived from an EMBL/GenBank/DDBJ whole genome shotgun (WGS) entry which is preliminary data.</text>
</comment>
<reference evidence="2" key="1">
    <citation type="submission" date="2020-06" db="EMBL/GenBank/DDBJ databases">
        <authorList>
            <person name="Li T."/>
            <person name="Hu X."/>
            <person name="Zhang T."/>
            <person name="Song X."/>
            <person name="Zhang H."/>
            <person name="Dai N."/>
            <person name="Sheng W."/>
            <person name="Hou X."/>
            <person name="Wei L."/>
        </authorList>
    </citation>
    <scope>NUCLEOTIDE SEQUENCE</scope>
    <source>
        <strain evidence="2">KEN1</strain>
        <tissue evidence="2">Leaf</tissue>
    </source>
</reference>
<protein>
    <submittedName>
        <fullName evidence="2">Uncharacterized protein</fullName>
    </submittedName>
</protein>
<proteinExistence type="predicted"/>
<gene>
    <name evidence="2" type="ORF">Slati_3078800</name>
</gene>
<evidence type="ECO:0000256" key="1">
    <source>
        <dbReference type="SAM" id="MobiDB-lite"/>
    </source>
</evidence>
<evidence type="ECO:0000313" key="2">
    <source>
        <dbReference type="EMBL" id="KAL0420559.1"/>
    </source>
</evidence>
<organism evidence="2">
    <name type="scientific">Sesamum latifolium</name>
    <dbReference type="NCBI Taxonomy" id="2727402"/>
    <lineage>
        <taxon>Eukaryota</taxon>
        <taxon>Viridiplantae</taxon>
        <taxon>Streptophyta</taxon>
        <taxon>Embryophyta</taxon>
        <taxon>Tracheophyta</taxon>
        <taxon>Spermatophyta</taxon>
        <taxon>Magnoliopsida</taxon>
        <taxon>eudicotyledons</taxon>
        <taxon>Gunneridae</taxon>
        <taxon>Pentapetalae</taxon>
        <taxon>asterids</taxon>
        <taxon>lamiids</taxon>
        <taxon>Lamiales</taxon>
        <taxon>Pedaliaceae</taxon>
        <taxon>Sesamum</taxon>
    </lineage>
</organism>
<dbReference type="EMBL" id="JACGWN010000011">
    <property type="protein sequence ID" value="KAL0420559.1"/>
    <property type="molecule type" value="Genomic_DNA"/>
</dbReference>
<reference evidence="2" key="2">
    <citation type="journal article" date="2024" name="Plant">
        <title>Genomic evolution and insights into agronomic trait innovations of Sesamum species.</title>
        <authorList>
            <person name="Miao H."/>
            <person name="Wang L."/>
            <person name="Qu L."/>
            <person name="Liu H."/>
            <person name="Sun Y."/>
            <person name="Le M."/>
            <person name="Wang Q."/>
            <person name="Wei S."/>
            <person name="Zheng Y."/>
            <person name="Lin W."/>
            <person name="Duan Y."/>
            <person name="Cao H."/>
            <person name="Xiong S."/>
            <person name="Wang X."/>
            <person name="Wei L."/>
            <person name="Li C."/>
            <person name="Ma Q."/>
            <person name="Ju M."/>
            <person name="Zhao R."/>
            <person name="Li G."/>
            <person name="Mu C."/>
            <person name="Tian Q."/>
            <person name="Mei H."/>
            <person name="Zhang T."/>
            <person name="Gao T."/>
            <person name="Zhang H."/>
        </authorList>
    </citation>
    <scope>NUCLEOTIDE SEQUENCE</scope>
    <source>
        <strain evidence="2">KEN1</strain>
    </source>
</reference>
<sequence>MKSIGWTRQLAGRELSSPRGSEVASHELAGCELTRSRDTRSLACSTQVASSPGPGRWHQVAGL</sequence>